<evidence type="ECO:0000313" key="3">
    <source>
        <dbReference type="Proteomes" id="UP000007796"/>
    </source>
</evidence>
<proteinExistence type="predicted"/>
<name>F0XSW2_GROCL</name>
<dbReference type="EMBL" id="GL629997">
    <property type="protein sequence ID" value="EFW99163.1"/>
    <property type="molecule type" value="Genomic_DNA"/>
</dbReference>
<dbReference type="RefSeq" id="XP_014168646.1">
    <property type="nucleotide sequence ID" value="XM_014313171.1"/>
</dbReference>
<dbReference type="HOGENOM" id="CLU_058270_0_0_1"/>
<dbReference type="GeneID" id="25978922"/>
<dbReference type="InterPro" id="IPR036047">
    <property type="entry name" value="F-box-like_dom_sf"/>
</dbReference>
<evidence type="ECO:0000259" key="1">
    <source>
        <dbReference type="Pfam" id="PF00646"/>
    </source>
</evidence>
<dbReference type="InterPro" id="IPR001810">
    <property type="entry name" value="F-box_dom"/>
</dbReference>
<reference evidence="2 3" key="1">
    <citation type="journal article" date="2011" name="Proc. Natl. Acad. Sci. U.S.A.">
        <title>Genome and transcriptome analyses of the mountain pine beetle-fungal symbiont Grosmannia clavigera, a lodgepole pine pathogen.</title>
        <authorList>
            <person name="DiGuistini S."/>
            <person name="Wang Y."/>
            <person name="Liao N.Y."/>
            <person name="Taylor G."/>
            <person name="Tanguay P."/>
            <person name="Feau N."/>
            <person name="Henrissat B."/>
            <person name="Chan S.K."/>
            <person name="Hesse-Orce U."/>
            <person name="Alamouti S.M."/>
            <person name="Tsui C.K.M."/>
            <person name="Docking R.T."/>
            <person name="Levasseur A."/>
            <person name="Haridas S."/>
            <person name="Robertson G."/>
            <person name="Birol I."/>
            <person name="Holt R.A."/>
            <person name="Marra M.A."/>
            <person name="Hamelin R.C."/>
            <person name="Hirst M."/>
            <person name="Jones S.J.M."/>
            <person name="Bohlmann J."/>
            <person name="Breuil C."/>
        </authorList>
    </citation>
    <scope>NUCLEOTIDE SEQUENCE [LARGE SCALE GENOMIC DNA]</scope>
    <source>
        <strain evidence="3">kw1407 / UAMH 11150</strain>
    </source>
</reference>
<dbReference type="eggNOG" id="ENOG502R122">
    <property type="taxonomic scope" value="Eukaryota"/>
</dbReference>
<organism evidence="3">
    <name type="scientific">Grosmannia clavigera (strain kw1407 / UAMH 11150)</name>
    <name type="common">Blue stain fungus</name>
    <name type="synonym">Graphiocladiella clavigera</name>
    <dbReference type="NCBI Taxonomy" id="655863"/>
    <lineage>
        <taxon>Eukaryota</taxon>
        <taxon>Fungi</taxon>
        <taxon>Dikarya</taxon>
        <taxon>Ascomycota</taxon>
        <taxon>Pezizomycotina</taxon>
        <taxon>Sordariomycetes</taxon>
        <taxon>Sordariomycetidae</taxon>
        <taxon>Ophiostomatales</taxon>
        <taxon>Ophiostomataceae</taxon>
        <taxon>Leptographium</taxon>
    </lineage>
</organism>
<dbReference type="STRING" id="655863.F0XSW2"/>
<protein>
    <submittedName>
        <fullName evidence="2">F-box domain containing protein</fullName>
    </submittedName>
</protein>
<dbReference type="SUPFAM" id="SSF81383">
    <property type="entry name" value="F-box domain"/>
    <property type="match status" value="1"/>
</dbReference>
<dbReference type="InParanoid" id="F0XSW2"/>
<dbReference type="AlphaFoldDB" id="F0XSW2"/>
<accession>F0XSW2</accession>
<dbReference type="Proteomes" id="UP000007796">
    <property type="component" value="Unassembled WGS sequence"/>
</dbReference>
<dbReference type="Pfam" id="PF00646">
    <property type="entry name" value="F-box"/>
    <property type="match status" value="1"/>
</dbReference>
<gene>
    <name evidence="2" type="ORF">CMQ_5584</name>
</gene>
<sequence>MQFKIWKNLRLKRNASATGTSTSAVPSRPVCNLIQLPAELVLMISDFLSPSSRICLLRTCRALRALLGSQGKKDLFEIAGRSQCGRATFLAIVSRDLPDKWLCAKCMVLHPAKVEDVPQAASMTLFRLYGRDHQSNDYSLKGPVLSKLSYQHVNLALKYTRLRDTCSSSQLSHLSNLTKPFHRYVSAKLEQINKERNIRCSFYPKIVQDASGRHRYLLLSVISLPKPRNVKNAFGRLGKIDICPHQGADRCTEEYLLSRARRTQLVKQDAHNEVDTQIFNAFQEDLLRNEVEGVLDKYDAGELFTGSCHKCPLDFSVQVGSHNVELCVYQDFGVESSAMELSWLLCTLADGDLRIEPIGHSAGNVCRLYGDADAALRMHRKEVAENA</sequence>
<keyword evidence="3" id="KW-1185">Reference proteome</keyword>
<dbReference type="OrthoDB" id="3766406at2759"/>
<feature type="domain" description="F-box" evidence="1">
    <location>
        <begin position="34"/>
        <end position="72"/>
    </location>
</feature>
<evidence type="ECO:0000313" key="2">
    <source>
        <dbReference type="EMBL" id="EFW99163.1"/>
    </source>
</evidence>
<dbReference type="CDD" id="cd09917">
    <property type="entry name" value="F-box_SF"/>
    <property type="match status" value="1"/>
</dbReference>